<dbReference type="PANTHER" id="PTHR43185">
    <property type="entry name" value="FERROUS IRON TRANSPORT PROTEIN B"/>
    <property type="match status" value="1"/>
</dbReference>
<proteinExistence type="predicted"/>
<feature type="transmembrane region" description="Helical" evidence="1">
    <location>
        <begin position="449"/>
        <end position="470"/>
    </location>
</feature>
<accession>A0A2J0L487</accession>
<dbReference type="InterPro" id="IPR050860">
    <property type="entry name" value="FeoB_GTPase"/>
</dbReference>
<dbReference type="PRINTS" id="PR00326">
    <property type="entry name" value="GTP1OBG"/>
</dbReference>
<dbReference type="Pfam" id="PF07664">
    <property type="entry name" value="FeoB_C"/>
    <property type="match status" value="1"/>
</dbReference>
<sequence length="575" mass="63827">MKKIYLIGNPNVGKSVVFSRLTGVHVISSNYPGTTVEILKGYVYVGDEKIEIVDLPGTYSLEPTSHAEEVAVSLLKEYSKDEIVVINILDATNLERNLLLTLQLIEKGFRIVACLNMCDEAGHKGVHIDTEKLEKLLNVQVVPTCAVTGLGIKSLIEKIKDASPALRNQLTQEERWSEIGRIVEQVQRLEHRHHTLKELLEDASVRPLSGFMIASGIIYASFKTVRFIGEFIINKITDPVFINLYQPILEKLTLHWQEKGFWFHLLIGDLINSKIDFKQSLGVLTTAPYIEFGMVLPYVISFYLILSLLEDIGYLPRLAILLDNVLHRLGLHGFAVIPVLLGFGCNVPGILATRSLESKRERFIASTLISIGVPCIPLQAMIFGLLGQFGGLYVVGVYLVLFCLVLILGLIMNRFLTGYSPEFLLEIPPYRFPPLSTLLKKLYFRVKGFLIEAVPVVMIGVLVINILIYFKLFNLVTSISAPVIHGLFGLPKEAVVALIIGFIRKDVAVGMLMPLGLSAKQLFIGATLLAISFPCVATFVVLLKELGWKGLVKSTFIMVAISVIVGATLNFIILR</sequence>
<protein>
    <submittedName>
        <fullName evidence="3">Ferrous iron transporter B</fullName>
    </submittedName>
</protein>
<feature type="transmembrane region" description="Helical" evidence="1">
    <location>
        <begin position="289"/>
        <end position="309"/>
    </location>
</feature>
<reference evidence="3 4" key="1">
    <citation type="submission" date="2017-09" db="EMBL/GenBank/DDBJ databases">
        <title>Depth-based differentiation of microbial function through sediment-hosted aquifers and enrichment of novel symbionts in the deep terrestrial subsurface.</title>
        <authorList>
            <person name="Probst A.J."/>
            <person name="Ladd B."/>
            <person name="Jarett J.K."/>
            <person name="Geller-Mcgrath D.E."/>
            <person name="Sieber C.M."/>
            <person name="Emerson J.B."/>
            <person name="Anantharaman K."/>
            <person name="Thomas B.C."/>
            <person name="Malmstrom R."/>
            <person name="Stieglmeier M."/>
            <person name="Klingl A."/>
            <person name="Woyke T."/>
            <person name="Ryan C.M."/>
            <person name="Banfield J.F."/>
        </authorList>
    </citation>
    <scope>NUCLEOTIDE SEQUENCE [LARGE SCALE GENOMIC DNA]</scope>
    <source>
        <strain evidence="3">CG07_land_8_20_14_0_80_42_15</strain>
    </source>
</reference>
<dbReference type="Proteomes" id="UP000230052">
    <property type="component" value="Unassembled WGS sequence"/>
</dbReference>
<dbReference type="SUPFAM" id="SSF52540">
    <property type="entry name" value="P-loop containing nucleoside triphosphate hydrolases"/>
    <property type="match status" value="1"/>
</dbReference>
<feature type="transmembrane region" description="Helical" evidence="1">
    <location>
        <begin position="392"/>
        <end position="411"/>
    </location>
</feature>
<dbReference type="InterPro" id="IPR030389">
    <property type="entry name" value="G_FEOB_dom"/>
</dbReference>
<feature type="transmembrane region" description="Helical" evidence="1">
    <location>
        <begin position="555"/>
        <end position="574"/>
    </location>
</feature>
<feature type="transmembrane region" description="Helical" evidence="1">
    <location>
        <begin position="329"/>
        <end position="351"/>
    </location>
</feature>
<evidence type="ECO:0000259" key="2">
    <source>
        <dbReference type="PROSITE" id="PS51711"/>
    </source>
</evidence>
<keyword evidence="1" id="KW-1133">Transmembrane helix</keyword>
<dbReference type="InterPro" id="IPR027417">
    <property type="entry name" value="P-loop_NTPase"/>
</dbReference>
<evidence type="ECO:0000313" key="4">
    <source>
        <dbReference type="Proteomes" id="UP000230052"/>
    </source>
</evidence>
<dbReference type="GO" id="GO:0015093">
    <property type="term" value="F:ferrous iron transmembrane transporter activity"/>
    <property type="evidence" value="ECO:0007669"/>
    <property type="project" value="InterPro"/>
</dbReference>
<evidence type="ECO:0000256" key="1">
    <source>
        <dbReference type="SAM" id="Phobius"/>
    </source>
</evidence>
<dbReference type="InterPro" id="IPR011640">
    <property type="entry name" value="Fe2_transport_prot_B_C"/>
</dbReference>
<dbReference type="Pfam" id="PF07670">
    <property type="entry name" value="Gate"/>
    <property type="match status" value="2"/>
</dbReference>
<dbReference type="EMBL" id="PEWV01000061">
    <property type="protein sequence ID" value="PIU41337.1"/>
    <property type="molecule type" value="Genomic_DNA"/>
</dbReference>
<dbReference type="AlphaFoldDB" id="A0A2J0L487"/>
<keyword evidence="1" id="KW-0472">Membrane</keyword>
<evidence type="ECO:0000313" key="3">
    <source>
        <dbReference type="EMBL" id="PIU41337.1"/>
    </source>
</evidence>
<dbReference type="PROSITE" id="PS51711">
    <property type="entry name" value="G_FEOB"/>
    <property type="match status" value="1"/>
</dbReference>
<dbReference type="GO" id="GO:0005525">
    <property type="term" value="F:GTP binding"/>
    <property type="evidence" value="ECO:0007669"/>
    <property type="project" value="InterPro"/>
</dbReference>
<dbReference type="Pfam" id="PF02421">
    <property type="entry name" value="FeoB_N"/>
    <property type="match status" value="1"/>
</dbReference>
<feature type="domain" description="FeoB-type G" evidence="2">
    <location>
        <begin position="1"/>
        <end position="165"/>
    </location>
</feature>
<dbReference type="InterPro" id="IPR011642">
    <property type="entry name" value="Gate_dom"/>
</dbReference>
<dbReference type="PANTHER" id="PTHR43185:SF1">
    <property type="entry name" value="FE(2+) TRANSPORTER FEOB"/>
    <property type="match status" value="1"/>
</dbReference>
<dbReference type="CDD" id="cd01879">
    <property type="entry name" value="FeoB"/>
    <property type="match status" value="1"/>
</dbReference>
<feature type="transmembrane region" description="Helical" evidence="1">
    <location>
        <begin position="363"/>
        <end position="386"/>
    </location>
</feature>
<feature type="transmembrane region" description="Helical" evidence="1">
    <location>
        <begin position="482"/>
        <end position="502"/>
    </location>
</feature>
<organism evidence="3 4">
    <name type="scientific">Candidatus Aquitaenariimonas noxiae</name>
    <dbReference type="NCBI Taxonomy" id="1974741"/>
    <lineage>
        <taxon>Bacteria</taxon>
        <taxon>Pseudomonadati</taxon>
        <taxon>Candidatus Omnitrophota</taxon>
        <taxon>Candidatus Aquitaenariimonas</taxon>
    </lineage>
</organism>
<name>A0A2J0L487_9BACT</name>
<keyword evidence="1" id="KW-0812">Transmembrane</keyword>
<dbReference type="NCBIfam" id="TIGR00231">
    <property type="entry name" value="small_GTP"/>
    <property type="match status" value="1"/>
</dbReference>
<feature type="transmembrane region" description="Helical" evidence="1">
    <location>
        <begin position="522"/>
        <end position="543"/>
    </location>
</feature>
<dbReference type="InterPro" id="IPR006073">
    <property type="entry name" value="GTP-bd"/>
</dbReference>
<dbReference type="InterPro" id="IPR005225">
    <property type="entry name" value="Small_GTP-bd"/>
</dbReference>
<dbReference type="Gene3D" id="3.40.50.300">
    <property type="entry name" value="P-loop containing nucleotide triphosphate hydrolases"/>
    <property type="match status" value="1"/>
</dbReference>
<gene>
    <name evidence="3" type="ORF">COS99_06045</name>
</gene>
<dbReference type="GO" id="GO:0005886">
    <property type="term" value="C:plasma membrane"/>
    <property type="evidence" value="ECO:0007669"/>
    <property type="project" value="TreeGrafter"/>
</dbReference>
<comment type="caution">
    <text evidence="3">The sequence shown here is derived from an EMBL/GenBank/DDBJ whole genome shotgun (WGS) entry which is preliminary data.</text>
</comment>